<comment type="caution">
    <text evidence="15">The sequence shown here is derived from an EMBL/GenBank/DDBJ whole genome shotgun (WGS) entry which is preliminary data.</text>
</comment>
<comment type="catalytic activity">
    <reaction evidence="12">
        <text>P(1),P(3)-bis(5'-adenosyl) triphosphate + H2O = AMP + ADP + 2 H(+)</text>
        <dbReference type="Rhea" id="RHEA:13893"/>
        <dbReference type="ChEBI" id="CHEBI:15377"/>
        <dbReference type="ChEBI" id="CHEBI:15378"/>
        <dbReference type="ChEBI" id="CHEBI:58529"/>
        <dbReference type="ChEBI" id="CHEBI:456215"/>
        <dbReference type="ChEBI" id="CHEBI:456216"/>
        <dbReference type="EC" id="3.6.1.29"/>
    </reaction>
</comment>
<evidence type="ECO:0000256" key="10">
    <source>
        <dbReference type="PIRSR" id="PIRSR639383-3"/>
    </source>
</evidence>
<comment type="catalytic activity">
    <reaction evidence="1">
        <text>beta-D-fructose 1,6-bisphosphate = D-glyceraldehyde 3-phosphate + dihydroxyacetone phosphate</text>
        <dbReference type="Rhea" id="RHEA:14729"/>
        <dbReference type="ChEBI" id="CHEBI:32966"/>
        <dbReference type="ChEBI" id="CHEBI:57642"/>
        <dbReference type="ChEBI" id="CHEBI:59776"/>
        <dbReference type="EC" id="4.1.2.13"/>
    </reaction>
</comment>
<feature type="site" description="Important for induction of apoptosis" evidence="10">
    <location>
        <position position="305"/>
    </location>
</feature>
<evidence type="ECO:0000259" key="14">
    <source>
        <dbReference type="PROSITE" id="PS51084"/>
    </source>
</evidence>
<evidence type="ECO:0000256" key="1">
    <source>
        <dbReference type="ARBA" id="ARBA00000441"/>
    </source>
</evidence>
<dbReference type="InterPro" id="IPR039383">
    <property type="entry name" value="FHIT"/>
</dbReference>
<dbReference type="InterPro" id="IPR000741">
    <property type="entry name" value="FBA_I"/>
</dbReference>
<dbReference type="GO" id="GO:0047710">
    <property type="term" value="F:bis(5'-adenosyl)-triphosphatase activity"/>
    <property type="evidence" value="ECO:0007669"/>
    <property type="project" value="UniProtKB-UniRule"/>
</dbReference>
<comment type="cofactor">
    <cofactor evidence="12">
        <name>Mn(2+)</name>
        <dbReference type="ChEBI" id="CHEBI:29035"/>
    </cofactor>
</comment>
<dbReference type="FunFam" id="3.30.428.10:FF:000011">
    <property type="entry name" value="Fragile histidine triad"/>
    <property type="match status" value="1"/>
</dbReference>
<reference evidence="15 16" key="1">
    <citation type="journal article" date="2017" name="Mol. Biol. Evol.">
        <title>The 4-celled Tetrabaena socialis nuclear genome reveals the essential components for genetic control of cell number at the origin of multicellularity in the volvocine lineage.</title>
        <authorList>
            <person name="Featherston J."/>
            <person name="Arakaki Y."/>
            <person name="Hanschen E.R."/>
            <person name="Ferris P.J."/>
            <person name="Michod R.E."/>
            <person name="Olson B.J.S.C."/>
            <person name="Nozaki H."/>
            <person name="Durand P.M."/>
        </authorList>
    </citation>
    <scope>NUCLEOTIDE SEQUENCE [LARGE SCALE GENOMIC DNA]</scope>
    <source>
        <strain evidence="15 16">NIES-571</strain>
    </source>
</reference>
<keyword evidence="4 12" id="KW-0547">Nucleotide-binding</keyword>
<keyword evidence="5 12" id="KW-0378">Hydrolase</keyword>
<dbReference type="EC" id="3.6.1.29" evidence="12"/>
<gene>
    <name evidence="15" type="ORF">TSOC_005201</name>
</gene>
<dbReference type="EMBL" id="PGGS01000137">
    <property type="protein sequence ID" value="PNH08266.1"/>
    <property type="molecule type" value="Genomic_DNA"/>
</dbReference>
<evidence type="ECO:0000256" key="9">
    <source>
        <dbReference type="PIRSR" id="PIRSR639383-2"/>
    </source>
</evidence>
<feature type="short sequence motif" description="Histidine triad motif" evidence="11">
    <location>
        <begin position="285"/>
        <end position="289"/>
    </location>
</feature>
<dbReference type="Gene3D" id="3.30.428.10">
    <property type="entry name" value="HIT-like"/>
    <property type="match status" value="1"/>
</dbReference>
<evidence type="ECO:0000256" key="11">
    <source>
        <dbReference type="PROSITE-ProRule" id="PRU00464"/>
    </source>
</evidence>
<dbReference type="Pfam" id="PF00274">
    <property type="entry name" value="Glycolytic"/>
    <property type="match status" value="2"/>
</dbReference>
<dbReference type="Proteomes" id="UP000236333">
    <property type="component" value="Unassembled WGS sequence"/>
</dbReference>
<comment type="pathway">
    <text evidence="2">Carbohydrate degradation; glycolysis; D-glyceraldehyde 3-phosphate and glycerone phosphate from D-glucose: step 4/4.</text>
</comment>
<feature type="binding site" evidence="9">
    <location>
        <begin position="280"/>
        <end position="283"/>
    </location>
    <ligand>
        <name>substrate</name>
    </ligand>
</feature>
<dbReference type="OrthoDB" id="680339at2759"/>
<dbReference type="PROSITE" id="PS51084">
    <property type="entry name" value="HIT_2"/>
    <property type="match status" value="1"/>
</dbReference>
<feature type="region of interest" description="Disordered" evidence="13">
    <location>
        <begin position="315"/>
        <end position="341"/>
    </location>
</feature>
<dbReference type="GO" id="GO:0000166">
    <property type="term" value="F:nucleotide binding"/>
    <property type="evidence" value="ECO:0007669"/>
    <property type="project" value="UniProtKB-KW"/>
</dbReference>
<evidence type="ECO:0000313" key="16">
    <source>
        <dbReference type="Proteomes" id="UP000236333"/>
    </source>
</evidence>
<feature type="domain" description="HIT" evidence="14">
    <location>
        <begin position="211"/>
        <end position="300"/>
    </location>
</feature>
<comment type="similarity">
    <text evidence="3">Belongs to the class I fructose-bisphosphate aldolase family.</text>
</comment>
<dbReference type="GO" id="GO:0006096">
    <property type="term" value="P:glycolytic process"/>
    <property type="evidence" value="ECO:0007669"/>
    <property type="project" value="UniProtKB-UniPathway"/>
</dbReference>
<dbReference type="Pfam" id="PF01230">
    <property type="entry name" value="HIT"/>
    <property type="match status" value="1"/>
</dbReference>
<protein>
    <recommendedName>
        <fullName evidence="12">Bis(5'-adenosyl)-triphosphatase</fullName>
        <ecNumber evidence="12">3.6.1.29</ecNumber>
    </recommendedName>
</protein>
<dbReference type="InterPro" id="IPR011146">
    <property type="entry name" value="HIT-like"/>
</dbReference>
<dbReference type="InterPro" id="IPR019808">
    <property type="entry name" value="Histidine_triad_CS"/>
</dbReference>
<dbReference type="PROSITE" id="PS00892">
    <property type="entry name" value="HIT_1"/>
    <property type="match status" value="1"/>
</dbReference>
<name>A0A2J8A6V3_9CHLO</name>
<dbReference type="InterPro" id="IPR013785">
    <property type="entry name" value="Aldolase_TIM"/>
</dbReference>
<dbReference type="InterPro" id="IPR036265">
    <property type="entry name" value="HIT-like_sf"/>
</dbReference>
<proteinExistence type="inferred from homology"/>
<dbReference type="GO" id="GO:0004332">
    <property type="term" value="F:fructose-bisphosphate aldolase activity"/>
    <property type="evidence" value="ECO:0007669"/>
    <property type="project" value="UniProtKB-EC"/>
</dbReference>
<keyword evidence="7" id="KW-0456">Lyase</keyword>
<dbReference type="SUPFAM" id="SSF51569">
    <property type="entry name" value="Aldolase"/>
    <property type="match status" value="2"/>
</dbReference>
<dbReference type="AlphaFoldDB" id="A0A2J8A6V3"/>
<dbReference type="CDD" id="cd01275">
    <property type="entry name" value="FHIT"/>
    <property type="match status" value="1"/>
</dbReference>
<dbReference type="PANTHER" id="PTHR11627">
    <property type="entry name" value="FRUCTOSE-BISPHOSPHATE ALDOLASE"/>
    <property type="match status" value="1"/>
</dbReference>
<dbReference type="Gene3D" id="3.20.20.70">
    <property type="entry name" value="Aldolase class I"/>
    <property type="match status" value="2"/>
</dbReference>
<organism evidence="15 16">
    <name type="scientific">Tetrabaena socialis</name>
    <dbReference type="NCBI Taxonomy" id="47790"/>
    <lineage>
        <taxon>Eukaryota</taxon>
        <taxon>Viridiplantae</taxon>
        <taxon>Chlorophyta</taxon>
        <taxon>core chlorophytes</taxon>
        <taxon>Chlorophyceae</taxon>
        <taxon>CS clade</taxon>
        <taxon>Chlamydomonadales</taxon>
        <taxon>Tetrabaenaceae</taxon>
        <taxon>Tetrabaena</taxon>
    </lineage>
</organism>
<feature type="active site" description="Tele-AMP-histidine intermediate" evidence="8">
    <location>
        <position position="287"/>
    </location>
</feature>
<feature type="binding site" evidence="9">
    <location>
        <position position="274"/>
    </location>
    <ligand>
        <name>substrate</name>
    </ligand>
</feature>
<dbReference type="UniPathway" id="UPA00109">
    <property type="reaction ID" value="UER00183"/>
</dbReference>
<accession>A0A2J8A6V3</accession>
<dbReference type="SUPFAM" id="SSF54197">
    <property type="entry name" value="HIT-like"/>
    <property type="match status" value="1"/>
</dbReference>
<evidence type="ECO:0000256" key="7">
    <source>
        <dbReference type="ARBA" id="ARBA00023239"/>
    </source>
</evidence>
<evidence type="ECO:0000256" key="2">
    <source>
        <dbReference type="ARBA" id="ARBA00004714"/>
    </source>
</evidence>
<evidence type="ECO:0000256" key="6">
    <source>
        <dbReference type="ARBA" id="ARBA00023152"/>
    </source>
</evidence>
<evidence type="ECO:0000256" key="12">
    <source>
        <dbReference type="RuleBase" id="RU366076"/>
    </source>
</evidence>
<evidence type="ECO:0000256" key="3">
    <source>
        <dbReference type="ARBA" id="ARBA00010387"/>
    </source>
</evidence>
<keyword evidence="6" id="KW-0324">Glycolysis</keyword>
<evidence type="ECO:0000256" key="8">
    <source>
        <dbReference type="PIRSR" id="PIRSR639383-1"/>
    </source>
</evidence>
<evidence type="ECO:0000256" key="4">
    <source>
        <dbReference type="ARBA" id="ARBA00022741"/>
    </source>
</evidence>
<sequence length="354" mass="38267">MQLRQASAASGRAGTRSRVQPQIVCRAALSMESPLAEELKKTAAYISQKGKGILASDESNATTGKRLEVVGIENTEENRRDWRQLLYTAPGLDAPVATPQEVARVTVRTMMRSIPAAVPGIHFLSGGMAEEEATLNLQALNDEMPNSPWALTFSYGRALQSSTLKTWAGKEANWDAAQAILVKLAKANSEASTGSFKGPHPVPGGGRILQDLSYGFVNLKPVVPGHVLVSPRRPAKRFQDLNAEEVADLWLLAQRIGTVVERQYGAGSLTLAIQDGPLAGQTVPHVHIHVLPRKAGDFPKNDEVYDAIDQGSADFKKAAQEEGPSEKLDLDKERQVRTHSEMAEEAAVLRALLA</sequence>
<dbReference type="GO" id="GO:0047627">
    <property type="term" value="F:adenylylsulfatase activity"/>
    <property type="evidence" value="ECO:0007669"/>
    <property type="project" value="UniProtKB-ARBA"/>
</dbReference>
<evidence type="ECO:0000256" key="13">
    <source>
        <dbReference type="SAM" id="MobiDB-lite"/>
    </source>
</evidence>
<evidence type="ECO:0000313" key="15">
    <source>
        <dbReference type="EMBL" id="PNH08266.1"/>
    </source>
</evidence>
<feature type="binding site" evidence="9">
    <location>
        <position position="289"/>
    </location>
    <ligand>
        <name>substrate</name>
    </ligand>
</feature>
<evidence type="ECO:0000256" key="5">
    <source>
        <dbReference type="ARBA" id="ARBA00022801"/>
    </source>
</evidence>
<feature type="binding site" evidence="9">
    <location>
        <position position="218"/>
    </location>
    <ligand>
        <name>substrate</name>
    </ligand>
</feature>
<keyword evidence="16" id="KW-1185">Reference proteome</keyword>